<organism evidence="1 2">
    <name type="scientific">Penicillium chrysogenum</name>
    <name type="common">Penicillium notatum</name>
    <dbReference type="NCBI Taxonomy" id="5076"/>
    <lineage>
        <taxon>Eukaryota</taxon>
        <taxon>Fungi</taxon>
        <taxon>Dikarya</taxon>
        <taxon>Ascomycota</taxon>
        <taxon>Pezizomycotina</taxon>
        <taxon>Eurotiomycetes</taxon>
        <taxon>Eurotiomycetidae</taxon>
        <taxon>Eurotiales</taxon>
        <taxon>Aspergillaceae</taxon>
        <taxon>Penicillium</taxon>
        <taxon>Penicillium chrysogenum species complex</taxon>
    </lineage>
</organism>
<dbReference type="EMBL" id="JAPVEB010000002">
    <property type="protein sequence ID" value="KAJ5274696.1"/>
    <property type="molecule type" value="Genomic_DNA"/>
</dbReference>
<sequence>MSSDRTPKYRQEIQQFDRLMRLRKASDHIMTVGWLCDTPLHGANTLSLGTGPQPPRFSESDRREVILRMLMPLRVANIMSTDGPAVLVWACLSGLATSHSPCEYAHLLKRRHLVPVISDNS</sequence>
<evidence type="ECO:0000313" key="2">
    <source>
        <dbReference type="Proteomes" id="UP001220256"/>
    </source>
</evidence>
<proteinExistence type="predicted"/>
<comment type="caution">
    <text evidence="1">The sequence shown here is derived from an EMBL/GenBank/DDBJ whole genome shotgun (WGS) entry which is preliminary data.</text>
</comment>
<evidence type="ECO:0000313" key="1">
    <source>
        <dbReference type="EMBL" id="KAJ5274696.1"/>
    </source>
</evidence>
<reference evidence="1 2" key="1">
    <citation type="journal article" date="2023" name="IMA Fungus">
        <title>Comparative genomic study of the Penicillium genus elucidates a diverse pangenome and 15 lateral gene transfer events.</title>
        <authorList>
            <person name="Petersen C."/>
            <person name="Sorensen T."/>
            <person name="Nielsen M.R."/>
            <person name="Sondergaard T.E."/>
            <person name="Sorensen J.L."/>
            <person name="Fitzpatrick D.A."/>
            <person name="Frisvad J.C."/>
            <person name="Nielsen K.L."/>
        </authorList>
    </citation>
    <scope>NUCLEOTIDE SEQUENCE [LARGE SCALE GENOMIC DNA]</scope>
    <source>
        <strain evidence="1 2">IBT 3361</strain>
    </source>
</reference>
<protein>
    <submittedName>
        <fullName evidence="1">Uncharacterized protein</fullName>
    </submittedName>
</protein>
<accession>A0ABQ8WQF9</accession>
<name>A0ABQ8WQF9_PENCH</name>
<dbReference type="Proteomes" id="UP001220256">
    <property type="component" value="Unassembled WGS sequence"/>
</dbReference>
<gene>
    <name evidence="1" type="ORF">N7505_003241</name>
</gene>
<keyword evidence="2" id="KW-1185">Reference proteome</keyword>